<evidence type="ECO:0000313" key="7">
    <source>
        <dbReference type="Proteomes" id="UP000308489"/>
    </source>
</evidence>
<dbReference type="Pfam" id="PF02686">
    <property type="entry name" value="GatC"/>
    <property type="match status" value="1"/>
</dbReference>
<keyword evidence="7" id="KW-1185">Reference proteome</keyword>
<evidence type="ECO:0000256" key="4">
    <source>
        <dbReference type="ARBA" id="ARBA00047380"/>
    </source>
</evidence>
<reference evidence="6 7" key="1">
    <citation type="submission" date="2019-05" db="EMBL/GenBank/DDBJ databases">
        <authorList>
            <consortium name="Pathogen Informatics"/>
        </authorList>
    </citation>
    <scope>NUCLEOTIDE SEQUENCE [LARGE SCALE GENOMIC DNA]</scope>
    <source>
        <strain evidence="6 7">NCTC503</strain>
    </source>
</reference>
<keyword evidence="6" id="KW-0436">Ligase</keyword>
<comment type="catalytic activity">
    <reaction evidence="5">
        <text>L-glutamyl-tRNA(Gln) + L-glutamine + ATP + H2O = L-glutaminyl-tRNA(Gln) + L-glutamate + ADP + phosphate + H(+)</text>
        <dbReference type="Rhea" id="RHEA:17521"/>
        <dbReference type="Rhea" id="RHEA-COMP:9681"/>
        <dbReference type="Rhea" id="RHEA-COMP:9684"/>
        <dbReference type="ChEBI" id="CHEBI:15377"/>
        <dbReference type="ChEBI" id="CHEBI:15378"/>
        <dbReference type="ChEBI" id="CHEBI:29985"/>
        <dbReference type="ChEBI" id="CHEBI:30616"/>
        <dbReference type="ChEBI" id="CHEBI:43474"/>
        <dbReference type="ChEBI" id="CHEBI:58359"/>
        <dbReference type="ChEBI" id="CHEBI:78520"/>
        <dbReference type="ChEBI" id="CHEBI:78521"/>
        <dbReference type="ChEBI" id="CHEBI:456216"/>
    </reaction>
</comment>
<dbReference type="RefSeq" id="WP_138209443.1">
    <property type="nucleotide sequence ID" value="NZ_CBCRUQ010000001.1"/>
</dbReference>
<dbReference type="OrthoDB" id="9813938at2"/>
<sequence>MKIGTEDVDYLGKMCTIKLENTEKIEIIKELNEIINFVEDIKYISVNDREAINPYYIENNFRDDKVEPSMNIEYALKNASSTNGDYFLVPKIIK</sequence>
<protein>
    <submittedName>
        <fullName evidence="6">Glutamyl-tRNA(Gln) and/or aspartyl-tRNA(Asn) amidotransferase, C subunit</fullName>
        <ecNumber evidence="6">6.3.5.-</ecNumber>
    </submittedName>
</protein>
<dbReference type="InterPro" id="IPR036113">
    <property type="entry name" value="Asp/Glu-ADT_sf_sub_c"/>
</dbReference>
<comment type="catalytic activity">
    <reaction evidence="4">
        <text>L-aspartyl-tRNA(Asn) + L-glutamine + ATP + H2O = L-asparaginyl-tRNA(Asn) + L-glutamate + ADP + phosphate + 2 H(+)</text>
        <dbReference type="Rhea" id="RHEA:14513"/>
        <dbReference type="Rhea" id="RHEA-COMP:9674"/>
        <dbReference type="Rhea" id="RHEA-COMP:9677"/>
        <dbReference type="ChEBI" id="CHEBI:15377"/>
        <dbReference type="ChEBI" id="CHEBI:15378"/>
        <dbReference type="ChEBI" id="CHEBI:29985"/>
        <dbReference type="ChEBI" id="CHEBI:30616"/>
        <dbReference type="ChEBI" id="CHEBI:43474"/>
        <dbReference type="ChEBI" id="CHEBI:58359"/>
        <dbReference type="ChEBI" id="CHEBI:78515"/>
        <dbReference type="ChEBI" id="CHEBI:78516"/>
        <dbReference type="ChEBI" id="CHEBI:456216"/>
    </reaction>
</comment>
<dbReference type="Gene3D" id="1.10.20.60">
    <property type="entry name" value="Glu-tRNAGln amidotransferase C subunit, N-terminal domain"/>
    <property type="match status" value="1"/>
</dbReference>
<dbReference type="AlphaFoldDB" id="A0A4U9R2D1"/>
<dbReference type="GO" id="GO:0050566">
    <property type="term" value="F:asparaginyl-tRNA synthase (glutamine-hydrolyzing) activity"/>
    <property type="evidence" value="ECO:0007669"/>
    <property type="project" value="RHEA"/>
</dbReference>
<evidence type="ECO:0000313" key="6">
    <source>
        <dbReference type="EMBL" id="VTQ85179.1"/>
    </source>
</evidence>
<evidence type="ECO:0000256" key="5">
    <source>
        <dbReference type="ARBA" id="ARBA00047913"/>
    </source>
</evidence>
<gene>
    <name evidence="6" type="primary">gatC</name>
    <name evidence="6" type="ORF">NCTC503_00684</name>
</gene>
<dbReference type="EMBL" id="LR590481">
    <property type="protein sequence ID" value="VTQ85179.1"/>
    <property type="molecule type" value="Genomic_DNA"/>
</dbReference>
<dbReference type="Proteomes" id="UP000308489">
    <property type="component" value="Chromosome 1"/>
</dbReference>
<dbReference type="GO" id="GO:0006450">
    <property type="term" value="P:regulation of translational fidelity"/>
    <property type="evidence" value="ECO:0007669"/>
    <property type="project" value="InterPro"/>
</dbReference>
<keyword evidence="6" id="KW-0808">Transferase</keyword>
<accession>A0A4U9R2D1</accession>
<organism evidence="6 7">
    <name type="scientific">Hathewaya histolytica</name>
    <name type="common">Clostridium histolyticum</name>
    <dbReference type="NCBI Taxonomy" id="1498"/>
    <lineage>
        <taxon>Bacteria</taxon>
        <taxon>Bacillati</taxon>
        <taxon>Bacillota</taxon>
        <taxon>Clostridia</taxon>
        <taxon>Eubacteriales</taxon>
        <taxon>Clostridiaceae</taxon>
        <taxon>Hathewaya</taxon>
    </lineage>
</organism>
<dbReference type="EC" id="6.3.5.-" evidence="6"/>
<evidence type="ECO:0000256" key="2">
    <source>
        <dbReference type="ARBA" id="ARBA00011123"/>
    </source>
</evidence>
<comment type="similarity">
    <text evidence="1">Belongs to the GatC family.</text>
</comment>
<dbReference type="SUPFAM" id="SSF141000">
    <property type="entry name" value="Glu-tRNAGln amidotransferase C subunit"/>
    <property type="match status" value="1"/>
</dbReference>
<dbReference type="NCBIfam" id="TIGR00135">
    <property type="entry name" value="gatC"/>
    <property type="match status" value="1"/>
</dbReference>
<dbReference type="InterPro" id="IPR003837">
    <property type="entry name" value="GatC"/>
</dbReference>
<dbReference type="GO" id="GO:0016740">
    <property type="term" value="F:transferase activity"/>
    <property type="evidence" value="ECO:0007669"/>
    <property type="project" value="UniProtKB-KW"/>
</dbReference>
<dbReference type="KEGG" id="hhw:NCTC503_00684"/>
<name>A0A4U9R2D1_HATHI</name>
<comment type="function">
    <text evidence="3">Allows the formation of correctly charged Asn-tRNA(Asn) or Gln-tRNA(Gln) through the transamidation of misacylated Asp-tRNA(Asn) or Glu-tRNA(Gln) in organisms which lack either or both of asparaginyl-tRNA or glutaminyl-tRNA synthetases. The reaction takes place in the presence of glutamine and ATP through an activated phospho-Asp-tRNA(Asn) or phospho-Glu-tRNA(Gln).</text>
</comment>
<dbReference type="GO" id="GO:0050567">
    <property type="term" value="F:glutaminyl-tRNA synthase (glutamine-hydrolyzing) activity"/>
    <property type="evidence" value="ECO:0007669"/>
    <property type="project" value="RHEA"/>
</dbReference>
<evidence type="ECO:0000256" key="1">
    <source>
        <dbReference type="ARBA" id="ARBA00010757"/>
    </source>
</evidence>
<comment type="subunit">
    <text evidence="2">Heterotrimer of A, B and C subunits.</text>
</comment>
<proteinExistence type="inferred from homology"/>
<evidence type="ECO:0000256" key="3">
    <source>
        <dbReference type="ARBA" id="ARBA00024799"/>
    </source>
</evidence>